<evidence type="ECO:0000313" key="11">
    <source>
        <dbReference type="EMBL" id="CDI52423.1"/>
    </source>
</evidence>
<dbReference type="GO" id="GO:1990456">
    <property type="term" value="P:mitochondrion-endoplasmic reticulum membrane tethering"/>
    <property type="evidence" value="ECO:0007669"/>
    <property type="project" value="TreeGrafter"/>
</dbReference>
<dbReference type="InterPro" id="IPR027532">
    <property type="entry name" value="Mdm12"/>
</dbReference>
<keyword evidence="3" id="KW-1000">Mitochondrion outer membrane</keyword>
<dbReference type="EMBL" id="HG529539">
    <property type="protein sequence ID" value="CDI52423.1"/>
    <property type="molecule type" value="Genomic_DNA"/>
</dbReference>
<evidence type="ECO:0000256" key="9">
    <source>
        <dbReference type="SAM" id="MobiDB-lite"/>
    </source>
</evidence>
<feature type="compositionally biased region" description="Polar residues" evidence="9">
    <location>
        <begin position="81"/>
        <end position="101"/>
    </location>
</feature>
<keyword evidence="6" id="KW-0446">Lipid-binding</keyword>
<dbReference type="GO" id="GO:0032865">
    <property type="term" value="C:ERMES complex"/>
    <property type="evidence" value="ECO:0007669"/>
    <property type="project" value="InterPro"/>
</dbReference>
<dbReference type="InterPro" id="IPR031468">
    <property type="entry name" value="SMP_LBD"/>
</dbReference>
<evidence type="ECO:0000256" key="3">
    <source>
        <dbReference type="ARBA" id="ARBA00022787"/>
    </source>
</evidence>
<dbReference type="PANTHER" id="PTHR28204">
    <property type="entry name" value="MITOCHONDRIAL DISTRIBUTION AND MORPHOLOGY PROTEIN 12"/>
    <property type="match status" value="1"/>
</dbReference>
<feature type="region of interest" description="Disordered" evidence="9">
    <location>
        <begin position="72"/>
        <end position="103"/>
    </location>
</feature>
<proteinExistence type="predicted"/>
<evidence type="ECO:0000256" key="1">
    <source>
        <dbReference type="ARBA" id="ARBA00004370"/>
    </source>
</evidence>
<protein>
    <submittedName>
        <fullName evidence="11">Related to mitochondrial inheritance component mdm12</fullName>
    </submittedName>
</protein>
<keyword evidence="4" id="KW-0256">Endoplasmic reticulum</keyword>
<dbReference type="Pfam" id="PF26544">
    <property type="entry name" value="Mdm12"/>
    <property type="match status" value="1"/>
</dbReference>
<name>A0A077R116_9BASI</name>
<feature type="domain" description="SMP-LTD" evidence="10">
    <location>
        <begin position="1"/>
        <end position="366"/>
    </location>
</feature>
<keyword evidence="2" id="KW-0813">Transport</keyword>
<evidence type="ECO:0000256" key="4">
    <source>
        <dbReference type="ARBA" id="ARBA00022824"/>
    </source>
</evidence>
<dbReference type="GO" id="GO:0015914">
    <property type="term" value="P:phospholipid transport"/>
    <property type="evidence" value="ECO:0007669"/>
    <property type="project" value="TreeGrafter"/>
</dbReference>
<dbReference type="PANTHER" id="PTHR28204:SF1">
    <property type="entry name" value="MITOCHONDRIAL DISTRIBUTION AND MORPHOLOGY PROTEIN 12"/>
    <property type="match status" value="1"/>
</dbReference>
<comment type="subcellular location">
    <subcellularLocation>
        <location evidence="1">Membrane</location>
    </subcellularLocation>
</comment>
<keyword evidence="5" id="KW-0445">Lipid transport</keyword>
<evidence type="ECO:0000256" key="2">
    <source>
        <dbReference type="ARBA" id="ARBA00022448"/>
    </source>
</evidence>
<keyword evidence="7" id="KW-0496">Mitochondrion</keyword>
<evidence type="ECO:0000259" key="10">
    <source>
        <dbReference type="PROSITE" id="PS51847"/>
    </source>
</evidence>
<evidence type="ECO:0000256" key="7">
    <source>
        <dbReference type="ARBA" id="ARBA00023128"/>
    </source>
</evidence>
<organism evidence="11">
    <name type="scientific">Melanopsichium pennsylvanicum 4</name>
    <dbReference type="NCBI Taxonomy" id="1398559"/>
    <lineage>
        <taxon>Eukaryota</taxon>
        <taxon>Fungi</taxon>
        <taxon>Dikarya</taxon>
        <taxon>Basidiomycota</taxon>
        <taxon>Ustilaginomycotina</taxon>
        <taxon>Ustilaginomycetes</taxon>
        <taxon>Ustilaginales</taxon>
        <taxon>Ustilaginaceae</taxon>
        <taxon>Melanopsichium</taxon>
    </lineage>
</organism>
<dbReference type="GO" id="GO:0007005">
    <property type="term" value="P:mitochondrion organization"/>
    <property type="evidence" value="ECO:0007669"/>
    <property type="project" value="InterPro"/>
</dbReference>
<sequence>MSLDLEWNLLDDELSVRFLETINRALEAASSKRPSFIGEIHFTDLHFGSDAPDVAIRSINDIWPDFVSHDDPPLRNRRTRQATPASNATTLVESPTETFSPQVGEGAIPIRTYTQFDDATPLHRIHGPGSVASTSLACSVPVTPAAGSGGFLGNSVYQQWSTALASRGIRSAGLGGLSQNQVTSPVTDSVPPSPGYFQYWQQTTQPGFGPVYMSGNNSRQTSFDAASSVRGGMGGPGPMSSVSQIGAKRDVNTFMSLPLKLSVTGFVMRAGLIVALEGEHQRAHVCLVEEEQGEEGEEDFNGTMGKRNISPGFNILPTVTFETEVGEHEKHVLKNVGKVEKFIAEVMRKGLEDELVYPNYYTIDLPSR</sequence>
<accession>A0A077R116</accession>
<dbReference type="GO" id="GO:0008289">
    <property type="term" value="F:lipid binding"/>
    <property type="evidence" value="ECO:0007669"/>
    <property type="project" value="UniProtKB-KW"/>
</dbReference>
<evidence type="ECO:0000256" key="5">
    <source>
        <dbReference type="ARBA" id="ARBA00023055"/>
    </source>
</evidence>
<dbReference type="AlphaFoldDB" id="A0A077R116"/>
<evidence type="ECO:0000256" key="6">
    <source>
        <dbReference type="ARBA" id="ARBA00023121"/>
    </source>
</evidence>
<dbReference type="PROSITE" id="PS51847">
    <property type="entry name" value="SMP"/>
    <property type="match status" value="1"/>
</dbReference>
<dbReference type="CDD" id="cd21672">
    <property type="entry name" value="SMP_Mdm12"/>
    <property type="match status" value="1"/>
</dbReference>
<reference evidence="11" key="1">
    <citation type="journal article" date="2014" name="Genome Biol. Evol.">
        <title>Gene Loss Rather Than Gene Gain Is Associated with a Host Jump from Monocots to Dicots in the Smut Fungus Melanopsichium pennsylvanicum.</title>
        <authorList>
            <person name="Sharma R."/>
            <person name="Mishra B."/>
            <person name="Runge F."/>
            <person name="Thines M."/>
        </authorList>
    </citation>
    <scope>NUCLEOTIDE SEQUENCE</scope>
    <source>
        <strain evidence="11">4</strain>
    </source>
</reference>
<keyword evidence="8" id="KW-0472">Membrane</keyword>
<evidence type="ECO:0000256" key="8">
    <source>
        <dbReference type="ARBA" id="ARBA00023136"/>
    </source>
</evidence>